<organism evidence="1 2">
    <name type="scientific">Amylocarpus encephaloides</name>
    <dbReference type="NCBI Taxonomy" id="45428"/>
    <lineage>
        <taxon>Eukaryota</taxon>
        <taxon>Fungi</taxon>
        <taxon>Dikarya</taxon>
        <taxon>Ascomycota</taxon>
        <taxon>Pezizomycotina</taxon>
        <taxon>Leotiomycetes</taxon>
        <taxon>Helotiales</taxon>
        <taxon>Helotiales incertae sedis</taxon>
        <taxon>Amylocarpus</taxon>
    </lineage>
</organism>
<sequence length="207" mass="22878">MALGGRWVLTLQSSARSIRHDLEWYCGHGRRWSRSSCAWHASIKGAASDRGRHSPSPLPPPEKIARAKISRLAPIKIQVQYDSINMAFPVASESVVPHRPCRKALPESLNWTLTPNAESPCSRTNHKRQQSPFCAFSVPTGPLRVLSTVLSVLRTVQYCTVQYYTTTPHRPTQSPLGSTSTPFAHGPCLLTRPRDLISSVIVATDSN</sequence>
<dbReference type="EMBL" id="MU251369">
    <property type="protein sequence ID" value="KAG9238519.1"/>
    <property type="molecule type" value="Genomic_DNA"/>
</dbReference>
<reference evidence="1" key="1">
    <citation type="journal article" date="2021" name="IMA Fungus">
        <title>Genomic characterization of three marine fungi, including Emericellopsis atlantica sp. nov. with signatures of a generalist lifestyle and marine biomass degradation.</title>
        <authorList>
            <person name="Hagestad O.C."/>
            <person name="Hou L."/>
            <person name="Andersen J.H."/>
            <person name="Hansen E.H."/>
            <person name="Altermark B."/>
            <person name="Li C."/>
            <person name="Kuhnert E."/>
            <person name="Cox R.J."/>
            <person name="Crous P.W."/>
            <person name="Spatafora J.W."/>
            <person name="Lail K."/>
            <person name="Amirebrahimi M."/>
            <person name="Lipzen A."/>
            <person name="Pangilinan J."/>
            <person name="Andreopoulos W."/>
            <person name="Hayes R.D."/>
            <person name="Ng V."/>
            <person name="Grigoriev I.V."/>
            <person name="Jackson S.A."/>
            <person name="Sutton T.D.S."/>
            <person name="Dobson A.D.W."/>
            <person name="Rama T."/>
        </authorList>
    </citation>
    <scope>NUCLEOTIDE SEQUENCE</scope>
    <source>
        <strain evidence="1">TRa018bII</strain>
    </source>
</reference>
<name>A0A9P7YRB2_9HELO</name>
<evidence type="ECO:0000313" key="2">
    <source>
        <dbReference type="Proteomes" id="UP000824998"/>
    </source>
</evidence>
<keyword evidence="2" id="KW-1185">Reference proteome</keyword>
<evidence type="ECO:0000313" key="1">
    <source>
        <dbReference type="EMBL" id="KAG9238519.1"/>
    </source>
</evidence>
<dbReference type="Proteomes" id="UP000824998">
    <property type="component" value="Unassembled WGS sequence"/>
</dbReference>
<protein>
    <submittedName>
        <fullName evidence="1">Uncharacterized protein</fullName>
    </submittedName>
</protein>
<dbReference type="AlphaFoldDB" id="A0A9P7YRB2"/>
<comment type="caution">
    <text evidence="1">The sequence shown here is derived from an EMBL/GenBank/DDBJ whole genome shotgun (WGS) entry which is preliminary data.</text>
</comment>
<gene>
    <name evidence="1" type="ORF">BJ875DRAFT_450963</name>
</gene>
<accession>A0A9P7YRB2</accession>
<proteinExistence type="predicted"/>